<evidence type="ECO:0000313" key="2">
    <source>
        <dbReference type="Proteomes" id="UP001303946"/>
    </source>
</evidence>
<reference evidence="1 2" key="1">
    <citation type="submission" date="2023-10" db="EMBL/GenBank/DDBJ databases">
        <title>Bacteria for the degradation of biodegradable plastic PBAT(Polybutylene adipate terephthalate).</title>
        <authorList>
            <person name="Weon H.-Y."/>
            <person name="Yeon J."/>
        </authorList>
    </citation>
    <scope>NUCLEOTIDE SEQUENCE [LARGE SCALE GENOMIC DNA]</scope>
    <source>
        <strain evidence="1 2">SBD 7-3</strain>
    </source>
</reference>
<dbReference type="InterPro" id="IPR029063">
    <property type="entry name" value="SAM-dependent_MTases_sf"/>
</dbReference>
<keyword evidence="2" id="KW-1185">Reference proteome</keyword>
<proteinExistence type="predicted"/>
<dbReference type="EMBL" id="CP136336">
    <property type="protein sequence ID" value="WOB09436.1"/>
    <property type="molecule type" value="Genomic_DNA"/>
</dbReference>
<name>A0ABZ0CWU5_9BURK</name>
<dbReference type="Proteomes" id="UP001303946">
    <property type="component" value="Chromosome"/>
</dbReference>
<dbReference type="Gene3D" id="3.40.50.150">
    <property type="entry name" value="Vaccinia Virus protein VP39"/>
    <property type="match status" value="1"/>
</dbReference>
<evidence type="ECO:0000313" key="1">
    <source>
        <dbReference type="EMBL" id="WOB09436.1"/>
    </source>
</evidence>
<protein>
    <recommendedName>
        <fullName evidence="3">Methyltransferase domain-containing protein</fullName>
    </recommendedName>
</protein>
<accession>A0ABZ0CWU5</accession>
<sequence>MGIDIHNLNLLAHAQDLGVRYERTLAIGRQALFIEPFELEDHRRLRGLPPLAEPARAAGAPRYFEPLMQQWLGAREAESVDASSYEQATHLHDMNLPWPEPSAQRGAYDAVLDFGCLEHVFNFPVAWRNVVDLCKVGGHVFHSLPANNLSGHGFYQFSPELFFNLYRRENGFELLGVWFAVKGDRRHWWKVANPMDVKRRVNLCNSHEVYMLVLARKLQDIGPLPAPQQSDYAQDEWVKGPSAAGAAAAPTTRQRFVRQLAEWGLIDALRAGRERLRAMQRAGLSLPEPDYQQVDVHALIRKSR</sequence>
<organism evidence="1 2">
    <name type="scientific">Piscinibacter gummiphilus</name>
    <dbReference type="NCBI Taxonomy" id="946333"/>
    <lineage>
        <taxon>Bacteria</taxon>
        <taxon>Pseudomonadati</taxon>
        <taxon>Pseudomonadota</taxon>
        <taxon>Betaproteobacteria</taxon>
        <taxon>Burkholderiales</taxon>
        <taxon>Sphaerotilaceae</taxon>
        <taxon>Piscinibacter</taxon>
    </lineage>
</organism>
<evidence type="ECO:0008006" key="3">
    <source>
        <dbReference type="Google" id="ProtNLM"/>
    </source>
</evidence>
<dbReference type="RefSeq" id="WP_316702389.1">
    <property type="nucleotide sequence ID" value="NZ_CP136336.1"/>
</dbReference>
<dbReference type="SUPFAM" id="SSF53335">
    <property type="entry name" value="S-adenosyl-L-methionine-dependent methyltransferases"/>
    <property type="match status" value="1"/>
</dbReference>
<gene>
    <name evidence="1" type="ORF">RXV79_05080</name>
</gene>